<reference evidence="3 4" key="1">
    <citation type="submission" date="2018-06" db="EMBL/GenBank/DDBJ databases">
        <title>Comparative genomics reveals the genomic features of Rhizophagus irregularis, R. cerebriforme, R. diaphanum and Gigaspora rosea, and their symbiotic lifestyle signature.</title>
        <authorList>
            <person name="Morin E."/>
            <person name="San Clemente H."/>
            <person name="Chen E.C.H."/>
            <person name="De La Providencia I."/>
            <person name="Hainaut M."/>
            <person name="Kuo A."/>
            <person name="Kohler A."/>
            <person name="Murat C."/>
            <person name="Tang N."/>
            <person name="Roy S."/>
            <person name="Loubradou J."/>
            <person name="Henrissat B."/>
            <person name="Grigoriev I.V."/>
            <person name="Corradi N."/>
            <person name="Roux C."/>
            <person name="Martin F.M."/>
        </authorList>
    </citation>
    <scope>NUCLEOTIDE SEQUENCE [LARGE SCALE GENOMIC DNA]</scope>
    <source>
        <strain evidence="3 4">DAOM 227022</strain>
    </source>
</reference>
<dbReference type="SMART" id="SM00225">
    <property type="entry name" value="BTB"/>
    <property type="match status" value="1"/>
</dbReference>
<dbReference type="InterPro" id="IPR006571">
    <property type="entry name" value="TLDc_dom"/>
</dbReference>
<dbReference type="InterPro" id="IPR051481">
    <property type="entry name" value="BTB-POZ/Galectin-3-binding"/>
</dbReference>
<evidence type="ECO:0008006" key="5">
    <source>
        <dbReference type="Google" id="ProtNLM"/>
    </source>
</evidence>
<feature type="domain" description="TLDc" evidence="2">
    <location>
        <begin position="300"/>
        <end position="465"/>
    </location>
</feature>
<protein>
    <recommendedName>
        <fullName evidence="5">BTB/POZ domain-containing protein</fullName>
    </recommendedName>
</protein>
<dbReference type="Pfam" id="PF00651">
    <property type="entry name" value="BTB"/>
    <property type="match status" value="1"/>
</dbReference>
<dbReference type="EMBL" id="QKYT01000526">
    <property type="protein sequence ID" value="RIA84000.1"/>
    <property type="molecule type" value="Genomic_DNA"/>
</dbReference>
<evidence type="ECO:0000313" key="3">
    <source>
        <dbReference type="EMBL" id="RIA84000.1"/>
    </source>
</evidence>
<sequence>MTLECPQEIINNLEQLLETNEGYDVIIYAGKNDDLKEIYAHSIILRTRSQYFRTAFTKEWWARIENGKFIFKLPSIHPKFLNIILRFIYCGKVDLTKLQEPDVLDLLIIVNELKIQTLIDFIQGYLIKYHCEFLKQNRVAILEYFYQNESVLDLWNYCLNDICEEPNIFFNSNKFFKLKAPLLEILLKRDDLASIEIIIWENLIKWCLAQNPNISEDYKQWTKEEISIMEETIHRFIPYLRFYEIASDDFLSKVYPYNELLPKDLINDILIFHMDSSTKSNGNLRPSRQSKSPICVYDSVLIKPRHFAIFASWIEEKSDFYNVRNLPYSFNLLYRASRDGNTTTTTFHEKCDNKGPTIVIVKILNSDQLVGGYNPLSWDSSGSWKSTNDSFIFSSTNKDNLQNTKVNFCNDSQYSIYCDSLYGPSFGSDLICLTDGAWGSKLRFYPKIDVPLKFYVEDYEVFQIIKRLN</sequence>
<accession>A0A397SCI5</accession>
<gene>
    <name evidence="3" type="ORF">C1645_832938</name>
</gene>
<dbReference type="SUPFAM" id="SSF54695">
    <property type="entry name" value="POZ domain"/>
    <property type="match status" value="1"/>
</dbReference>
<evidence type="ECO:0000259" key="1">
    <source>
        <dbReference type="PROSITE" id="PS50097"/>
    </source>
</evidence>
<dbReference type="InterPro" id="IPR011333">
    <property type="entry name" value="SKP1/BTB/POZ_sf"/>
</dbReference>
<keyword evidence="4" id="KW-1185">Reference proteome</keyword>
<dbReference type="CDD" id="cd18186">
    <property type="entry name" value="BTB_POZ_ZBTB_KLHL-like"/>
    <property type="match status" value="1"/>
</dbReference>
<comment type="caution">
    <text evidence="3">The sequence shown here is derived from an EMBL/GenBank/DDBJ whole genome shotgun (WGS) entry which is preliminary data.</text>
</comment>
<dbReference type="AlphaFoldDB" id="A0A397SCI5"/>
<dbReference type="OrthoDB" id="25620at2759"/>
<dbReference type="PROSITE" id="PS50097">
    <property type="entry name" value="BTB"/>
    <property type="match status" value="1"/>
</dbReference>
<evidence type="ECO:0000259" key="2">
    <source>
        <dbReference type="PROSITE" id="PS51886"/>
    </source>
</evidence>
<name>A0A397SCI5_9GLOM</name>
<feature type="domain" description="BTB" evidence="1">
    <location>
        <begin position="23"/>
        <end position="97"/>
    </location>
</feature>
<organism evidence="3 4">
    <name type="scientific">Glomus cerebriforme</name>
    <dbReference type="NCBI Taxonomy" id="658196"/>
    <lineage>
        <taxon>Eukaryota</taxon>
        <taxon>Fungi</taxon>
        <taxon>Fungi incertae sedis</taxon>
        <taxon>Mucoromycota</taxon>
        <taxon>Glomeromycotina</taxon>
        <taxon>Glomeromycetes</taxon>
        <taxon>Glomerales</taxon>
        <taxon>Glomeraceae</taxon>
        <taxon>Glomus</taxon>
    </lineage>
</organism>
<dbReference type="PANTHER" id="PTHR24410">
    <property type="entry name" value="HL07962P-RELATED"/>
    <property type="match status" value="1"/>
</dbReference>
<dbReference type="InterPro" id="IPR000210">
    <property type="entry name" value="BTB/POZ_dom"/>
</dbReference>
<dbReference type="Proteomes" id="UP000265703">
    <property type="component" value="Unassembled WGS sequence"/>
</dbReference>
<dbReference type="PROSITE" id="PS51886">
    <property type="entry name" value="TLDC"/>
    <property type="match status" value="1"/>
</dbReference>
<dbReference type="Pfam" id="PF07534">
    <property type="entry name" value="TLD"/>
    <property type="match status" value="1"/>
</dbReference>
<evidence type="ECO:0000313" key="4">
    <source>
        <dbReference type="Proteomes" id="UP000265703"/>
    </source>
</evidence>
<dbReference type="PANTHER" id="PTHR24410:SF23">
    <property type="entry name" value="BTB DOMAIN-CONTAINING PROTEIN-RELATED"/>
    <property type="match status" value="1"/>
</dbReference>
<proteinExistence type="predicted"/>
<dbReference type="Gene3D" id="3.30.710.10">
    <property type="entry name" value="Potassium Channel Kv1.1, Chain A"/>
    <property type="match status" value="1"/>
</dbReference>